<dbReference type="AlphaFoldDB" id="A0A3P3WEG0"/>
<sequence>MKKIILFSIGIMAFISCNDKKEVAEAEVVEQVNFKSFGDSITNESVLTKEEMLAKYETMKSTDTLNVKFGADIISTCAKKGCWMTLNLADGQESFVKFKDYAFFVPKEGAEEHYAVVEGKAFIEEISVDELKHYAKDAGKSQQAIDSIVEPKRTLRFMADGVLIADTK</sequence>
<evidence type="ECO:0000313" key="2">
    <source>
        <dbReference type="Proteomes" id="UP000275719"/>
    </source>
</evidence>
<comment type="caution">
    <text evidence="1">The sequence shown here is derived from an EMBL/GenBank/DDBJ whole genome shotgun (WGS) entry which is preliminary data.</text>
</comment>
<reference evidence="1 2" key="1">
    <citation type="submission" date="2018-11" db="EMBL/GenBank/DDBJ databases">
        <title>Flavobacterium sp. nov., YIM 102701-2 draft genome.</title>
        <authorList>
            <person name="Li G."/>
            <person name="Jiang Y."/>
        </authorList>
    </citation>
    <scope>NUCLEOTIDE SEQUENCE [LARGE SCALE GENOMIC DNA]</scope>
    <source>
        <strain evidence="1 2">YIM 102701-2</strain>
    </source>
</reference>
<accession>A0A3P3WEG0</accession>
<protein>
    <submittedName>
        <fullName evidence="1">DUF4920 domain-containing protein</fullName>
    </submittedName>
</protein>
<dbReference type="EMBL" id="RQVQ01000003">
    <property type="protein sequence ID" value="RRJ92767.1"/>
    <property type="molecule type" value="Genomic_DNA"/>
</dbReference>
<evidence type="ECO:0000313" key="1">
    <source>
        <dbReference type="EMBL" id="RRJ92767.1"/>
    </source>
</evidence>
<dbReference type="Pfam" id="PF16267">
    <property type="entry name" value="DUF4920"/>
    <property type="match status" value="1"/>
</dbReference>
<gene>
    <name evidence="1" type="ORF">EG240_01760</name>
</gene>
<dbReference type="PROSITE" id="PS51257">
    <property type="entry name" value="PROKAR_LIPOPROTEIN"/>
    <property type="match status" value="1"/>
</dbReference>
<name>A0A3P3WEG0_9FLAO</name>
<dbReference type="RefSeq" id="WP_125016792.1">
    <property type="nucleotide sequence ID" value="NZ_RQVQ01000003.1"/>
</dbReference>
<dbReference type="InterPro" id="IPR032577">
    <property type="entry name" value="DUF4920"/>
</dbReference>
<keyword evidence="2" id="KW-1185">Reference proteome</keyword>
<organism evidence="1 2">
    <name type="scientific">Paenimyroides tangerinum</name>
    <dbReference type="NCBI Taxonomy" id="2488728"/>
    <lineage>
        <taxon>Bacteria</taxon>
        <taxon>Pseudomonadati</taxon>
        <taxon>Bacteroidota</taxon>
        <taxon>Flavobacteriia</taxon>
        <taxon>Flavobacteriales</taxon>
        <taxon>Flavobacteriaceae</taxon>
        <taxon>Paenimyroides</taxon>
    </lineage>
</organism>
<dbReference type="Proteomes" id="UP000275719">
    <property type="component" value="Unassembled WGS sequence"/>
</dbReference>
<dbReference type="OrthoDB" id="129527at2"/>
<proteinExistence type="predicted"/>